<name>A0ACD3B9Y0_9AGAR</name>
<proteinExistence type="predicted"/>
<evidence type="ECO:0000313" key="1">
    <source>
        <dbReference type="EMBL" id="TFK74372.1"/>
    </source>
</evidence>
<reference evidence="1 2" key="1">
    <citation type="journal article" date="2019" name="Nat. Ecol. Evol.">
        <title>Megaphylogeny resolves global patterns of mushroom evolution.</title>
        <authorList>
            <person name="Varga T."/>
            <person name="Krizsan K."/>
            <person name="Foldi C."/>
            <person name="Dima B."/>
            <person name="Sanchez-Garcia M."/>
            <person name="Sanchez-Ramirez S."/>
            <person name="Szollosi G.J."/>
            <person name="Szarkandi J.G."/>
            <person name="Papp V."/>
            <person name="Albert L."/>
            <person name="Andreopoulos W."/>
            <person name="Angelini C."/>
            <person name="Antonin V."/>
            <person name="Barry K.W."/>
            <person name="Bougher N.L."/>
            <person name="Buchanan P."/>
            <person name="Buyck B."/>
            <person name="Bense V."/>
            <person name="Catcheside P."/>
            <person name="Chovatia M."/>
            <person name="Cooper J."/>
            <person name="Damon W."/>
            <person name="Desjardin D."/>
            <person name="Finy P."/>
            <person name="Geml J."/>
            <person name="Haridas S."/>
            <person name="Hughes K."/>
            <person name="Justo A."/>
            <person name="Karasinski D."/>
            <person name="Kautmanova I."/>
            <person name="Kiss B."/>
            <person name="Kocsube S."/>
            <person name="Kotiranta H."/>
            <person name="LaButti K.M."/>
            <person name="Lechner B.E."/>
            <person name="Liimatainen K."/>
            <person name="Lipzen A."/>
            <person name="Lukacs Z."/>
            <person name="Mihaltcheva S."/>
            <person name="Morgado L.N."/>
            <person name="Niskanen T."/>
            <person name="Noordeloos M.E."/>
            <person name="Ohm R.A."/>
            <person name="Ortiz-Santana B."/>
            <person name="Ovrebo C."/>
            <person name="Racz N."/>
            <person name="Riley R."/>
            <person name="Savchenko A."/>
            <person name="Shiryaev A."/>
            <person name="Soop K."/>
            <person name="Spirin V."/>
            <person name="Szebenyi C."/>
            <person name="Tomsovsky M."/>
            <person name="Tulloss R.E."/>
            <person name="Uehling J."/>
            <person name="Grigoriev I.V."/>
            <person name="Vagvolgyi C."/>
            <person name="Papp T."/>
            <person name="Martin F.M."/>
            <person name="Miettinen O."/>
            <person name="Hibbett D.S."/>
            <person name="Nagy L.G."/>
        </authorList>
    </citation>
    <scope>NUCLEOTIDE SEQUENCE [LARGE SCALE GENOMIC DNA]</scope>
    <source>
        <strain evidence="1 2">NL-1719</strain>
    </source>
</reference>
<gene>
    <name evidence="1" type="ORF">BDN72DRAFT_50349</name>
</gene>
<accession>A0ACD3B9Y0</accession>
<organism evidence="1 2">
    <name type="scientific">Pluteus cervinus</name>
    <dbReference type="NCBI Taxonomy" id="181527"/>
    <lineage>
        <taxon>Eukaryota</taxon>
        <taxon>Fungi</taxon>
        <taxon>Dikarya</taxon>
        <taxon>Basidiomycota</taxon>
        <taxon>Agaricomycotina</taxon>
        <taxon>Agaricomycetes</taxon>
        <taxon>Agaricomycetidae</taxon>
        <taxon>Agaricales</taxon>
        <taxon>Pluteineae</taxon>
        <taxon>Pluteaceae</taxon>
        <taxon>Pluteus</taxon>
    </lineage>
</organism>
<dbReference type="EMBL" id="ML208268">
    <property type="protein sequence ID" value="TFK74372.1"/>
    <property type="molecule type" value="Genomic_DNA"/>
</dbReference>
<sequence length="259" mass="27064">MVFSTLQNHEKEAFFSLLDEYFASRPELLGNVNGSSDPSAQASAAGSLATSAVHRALANNPEATSKLVSAGLKHGVPKSSPYSAAASDPHVSDAVGRVAAASLAFGSSTPPPARSVGTSNAKPSAASSLFSQQRIGGIDTSSAKNAMFSSFGSKKNDTPALPPPAPAFSRKPSGFAPPPRHGATPSLPVRQPEPEPEPEPEEAGEWAEALYDYSADDPADISLKEGQRVLVTDRSDDDWWKGEVNMRSGSFPAAYVKLL</sequence>
<protein>
    <submittedName>
        <fullName evidence="1">Uncharacterized protein</fullName>
    </submittedName>
</protein>
<evidence type="ECO:0000313" key="2">
    <source>
        <dbReference type="Proteomes" id="UP000308600"/>
    </source>
</evidence>
<keyword evidence="2" id="KW-1185">Reference proteome</keyword>
<dbReference type="Proteomes" id="UP000308600">
    <property type="component" value="Unassembled WGS sequence"/>
</dbReference>